<evidence type="ECO:0000256" key="5">
    <source>
        <dbReference type="ARBA" id="ARBA00023014"/>
    </source>
</evidence>
<comment type="cofactor">
    <cofactor evidence="8">
        <name>[2Fe-2S] cluster</name>
        <dbReference type="ChEBI" id="CHEBI:190135"/>
    </cofactor>
    <text evidence="8">Binds 1 [2Fe-2S] cluster.</text>
</comment>
<accession>A0A0G3ET95</accession>
<organism evidence="9 10">
    <name type="scientific">Pandoraea thiooxydans</name>
    <dbReference type="NCBI Taxonomy" id="445709"/>
    <lineage>
        <taxon>Bacteria</taxon>
        <taxon>Pseudomonadati</taxon>
        <taxon>Pseudomonadota</taxon>
        <taxon>Betaproteobacteria</taxon>
        <taxon>Burkholderiales</taxon>
        <taxon>Burkholderiaceae</taxon>
        <taxon>Pandoraea</taxon>
    </lineage>
</organism>
<dbReference type="Proteomes" id="UP000036700">
    <property type="component" value="Chromosome"/>
</dbReference>
<keyword evidence="4 8" id="KW-0408">Iron</keyword>
<dbReference type="AlphaFoldDB" id="A0A0G3ET95"/>
<dbReference type="InterPro" id="IPR041921">
    <property type="entry name" value="NuoE_N"/>
</dbReference>
<gene>
    <name evidence="9" type="ORF">ABW99_10340</name>
</gene>
<evidence type="ECO:0000313" key="10">
    <source>
        <dbReference type="Proteomes" id="UP000036700"/>
    </source>
</evidence>
<dbReference type="EMBL" id="CP011568">
    <property type="protein sequence ID" value="AKJ68552.1"/>
    <property type="molecule type" value="Genomic_DNA"/>
</dbReference>
<dbReference type="SUPFAM" id="SSF52833">
    <property type="entry name" value="Thioredoxin-like"/>
    <property type="match status" value="1"/>
</dbReference>
<dbReference type="GO" id="GO:0046872">
    <property type="term" value="F:metal ion binding"/>
    <property type="evidence" value="ECO:0007669"/>
    <property type="project" value="UniProtKB-KW"/>
</dbReference>
<dbReference type="InterPro" id="IPR002023">
    <property type="entry name" value="NuoE-like"/>
</dbReference>
<evidence type="ECO:0000256" key="1">
    <source>
        <dbReference type="ARBA" id="ARBA00010643"/>
    </source>
</evidence>
<dbReference type="PANTHER" id="PTHR10371">
    <property type="entry name" value="NADH DEHYDROGENASE UBIQUINONE FLAVOPROTEIN 2, MITOCHONDRIAL"/>
    <property type="match status" value="1"/>
</dbReference>
<dbReference type="CDD" id="cd03064">
    <property type="entry name" value="TRX_Fd_NuoE"/>
    <property type="match status" value="1"/>
</dbReference>
<evidence type="ECO:0000256" key="7">
    <source>
        <dbReference type="ARBA" id="ARBA00047712"/>
    </source>
</evidence>
<evidence type="ECO:0000256" key="3">
    <source>
        <dbReference type="ARBA" id="ARBA00022723"/>
    </source>
</evidence>
<dbReference type="PATRIC" id="fig|445709.3.peg.2207"/>
<dbReference type="GO" id="GO:0051537">
    <property type="term" value="F:2 iron, 2 sulfur cluster binding"/>
    <property type="evidence" value="ECO:0007669"/>
    <property type="project" value="UniProtKB-KW"/>
</dbReference>
<sequence length="165" mass="17886">MLSPEALKKIDHAVAKYPAEQKQSAVMAALAVAQDEKGWLSPEVMQFVASYLQMPPIAVEEVATFYGMFDTAPVGKFKLTVCTNLPCALSRGDHAADYLKQKLGIDFNETTADGLFTLKEGECMGACGDAPVMLVNNKRMCSFMSDEKLDALIAELKAADRGEKA</sequence>
<dbReference type="RefSeq" id="WP_047214401.1">
    <property type="nucleotide sequence ID" value="NZ_CP011568.3"/>
</dbReference>
<dbReference type="Gene3D" id="3.40.30.10">
    <property type="entry name" value="Glutaredoxin"/>
    <property type="match status" value="1"/>
</dbReference>
<dbReference type="OrthoDB" id="9807941at2"/>
<protein>
    <submittedName>
        <fullName evidence="9">NADH dehydrogenase</fullName>
    </submittedName>
</protein>
<feature type="binding site" evidence="8">
    <location>
        <position position="127"/>
    </location>
    <ligand>
        <name>[2Fe-2S] cluster</name>
        <dbReference type="ChEBI" id="CHEBI:190135"/>
    </ligand>
</feature>
<dbReference type="Pfam" id="PF01257">
    <property type="entry name" value="2Fe-2S_thioredx"/>
    <property type="match status" value="1"/>
</dbReference>
<comment type="similarity">
    <text evidence="1">Belongs to the complex I 24 kDa subunit family.</text>
</comment>
<keyword evidence="5 8" id="KW-0411">Iron-sulfur</keyword>
<name>A0A0G3ET95_9BURK</name>
<evidence type="ECO:0000256" key="4">
    <source>
        <dbReference type="ARBA" id="ARBA00023004"/>
    </source>
</evidence>
<evidence type="ECO:0000256" key="6">
    <source>
        <dbReference type="ARBA" id="ARBA00034078"/>
    </source>
</evidence>
<dbReference type="STRING" id="445709.ABW99_10340"/>
<dbReference type="PROSITE" id="PS01099">
    <property type="entry name" value="COMPLEX1_24K"/>
    <property type="match status" value="1"/>
</dbReference>
<dbReference type="Gene3D" id="1.10.10.1590">
    <property type="entry name" value="NADH-quinone oxidoreductase subunit E"/>
    <property type="match status" value="1"/>
</dbReference>
<dbReference type="KEGG" id="ptx:ABW99_10340"/>
<reference evidence="10" key="1">
    <citation type="submission" date="2015-06" db="EMBL/GenBank/DDBJ databases">
        <authorList>
            <person name="Lim Y.L."/>
            <person name="Ee R."/>
            <person name="Yong D."/>
            <person name="How K.Y."/>
            <person name="Yin W.F."/>
            <person name="Chan K.G."/>
        </authorList>
    </citation>
    <scope>NUCLEOTIDE SEQUENCE [LARGE SCALE GENOMIC DNA]</scope>
    <source>
        <strain evidence="10">DSM 25325</strain>
    </source>
</reference>
<dbReference type="NCBIfam" id="TIGR01958">
    <property type="entry name" value="nuoE_fam"/>
    <property type="match status" value="1"/>
</dbReference>
<feature type="binding site" evidence="8">
    <location>
        <position position="82"/>
    </location>
    <ligand>
        <name>[2Fe-2S] cluster</name>
        <dbReference type="ChEBI" id="CHEBI:190135"/>
    </ligand>
</feature>
<feature type="binding site" evidence="8">
    <location>
        <position position="87"/>
    </location>
    <ligand>
        <name>[2Fe-2S] cluster</name>
        <dbReference type="ChEBI" id="CHEBI:190135"/>
    </ligand>
</feature>
<evidence type="ECO:0000256" key="8">
    <source>
        <dbReference type="PIRSR" id="PIRSR000216-1"/>
    </source>
</evidence>
<dbReference type="InterPro" id="IPR042128">
    <property type="entry name" value="NuoE_dom"/>
</dbReference>
<dbReference type="GO" id="GO:0003954">
    <property type="term" value="F:NADH dehydrogenase activity"/>
    <property type="evidence" value="ECO:0007669"/>
    <property type="project" value="TreeGrafter"/>
</dbReference>
<keyword evidence="3 8" id="KW-0479">Metal-binding</keyword>
<proteinExistence type="inferred from homology"/>
<dbReference type="FunFam" id="1.10.10.1590:FF:000001">
    <property type="entry name" value="NADH-quinone oxidoreductase subunit E"/>
    <property type="match status" value="1"/>
</dbReference>
<evidence type="ECO:0000313" key="9">
    <source>
        <dbReference type="EMBL" id="AKJ68552.1"/>
    </source>
</evidence>
<feature type="binding site" evidence="8">
    <location>
        <position position="123"/>
    </location>
    <ligand>
        <name>[2Fe-2S] cluster</name>
        <dbReference type="ChEBI" id="CHEBI:190135"/>
    </ligand>
</feature>
<evidence type="ECO:0000256" key="2">
    <source>
        <dbReference type="ARBA" id="ARBA00022714"/>
    </source>
</evidence>
<comment type="cofactor">
    <cofactor evidence="6">
        <name>[2Fe-2S] cluster</name>
        <dbReference type="ChEBI" id="CHEBI:190135"/>
    </cofactor>
</comment>
<dbReference type="InterPro" id="IPR036249">
    <property type="entry name" value="Thioredoxin-like_sf"/>
</dbReference>
<dbReference type="PANTHER" id="PTHR10371:SF3">
    <property type="entry name" value="NADH DEHYDROGENASE [UBIQUINONE] FLAVOPROTEIN 2, MITOCHONDRIAL"/>
    <property type="match status" value="1"/>
</dbReference>
<keyword evidence="2 8" id="KW-0001">2Fe-2S</keyword>
<keyword evidence="10" id="KW-1185">Reference proteome</keyword>
<comment type="catalytic activity">
    <reaction evidence="7">
        <text>a quinone + NADH + 5 H(+)(in) = a quinol + NAD(+) + 4 H(+)(out)</text>
        <dbReference type="Rhea" id="RHEA:57888"/>
        <dbReference type="ChEBI" id="CHEBI:15378"/>
        <dbReference type="ChEBI" id="CHEBI:24646"/>
        <dbReference type="ChEBI" id="CHEBI:57540"/>
        <dbReference type="ChEBI" id="CHEBI:57945"/>
        <dbReference type="ChEBI" id="CHEBI:132124"/>
    </reaction>
</comment>
<dbReference type="NCBIfam" id="NF005723">
    <property type="entry name" value="PRK07539.1-3"/>
    <property type="match status" value="1"/>
</dbReference>
<dbReference type="PIRSF" id="PIRSF000216">
    <property type="entry name" value="NADH_DH_24kDa"/>
    <property type="match status" value="1"/>
</dbReference>